<dbReference type="RefSeq" id="WP_172585813.1">
    <property type="nucleotide sequence ID" value="NZ_BLAN01000053.1"/>
</dbReference>
<dbReference type="Gene3D" id="3.30.420.40">
    <property type="match status" value="2"/>
</dbReference>
<comment type="similarity">
    <text evidence="1">Belongs to the ROK (NagC/XylR) family.</text>
</comment>
<dbReference type="GO" id="GO:0016301">
    <property type="term" value="F:kinase activity"/>
    <property type="evidence" value="ECO:0007669"/>
    <property type="project" value="UniProtKB-KW"/>
</dbReference>
<proteinExistence type="inferred from homology"/>
<protein>
    <submittedName>
        <fullName evidence="2">Glucokinase</fullName>
    </submittedName>
</protein>
<accession>A0A6F9XSA8</accession>
<dbReference type="InterPro" id="IPR049874">
    <property type="entry name" value="ROK_cs"/>
</dbReference>
<reference evidence="2" key="1">
    <citation type="submission" date="2019-10" db="EMBL/GenBank/DDBJ databases">
        <title>Lactobacillus agilis SY111 Whole Genome Sequencing Project.</title>
        <authorList>
            <person name="Suzuki S."/>
            <person name="Endo A."/>
            <person name="Maeno S."/>
            <person name="Shiwa Y."/>
            <person name="Matsutani M."/>
            <person name="Kajikawa A."/>
        </authorList>
    </citation>
    <scope>NUCLEOTIDE SEQUENCE</scope>
    <source>
        <strain evidence="2">SY111</strain>
    </source>
</reference>
<keyword evidence="2" id="KW-0418">Kinase</keyword>
<dbReference type="PANTHER" id="PTHR18964:SF149">
    <property type="entry name" value="BIFUNCTIONAL UDP-N-ACETYLGLUCOSAMINE 2-EPIMERASE_N-ACETYLMANNOSAMINE KINASE"/>
    <property type="match status" value="1"/>
</dbReference>
<dbReference type="SUPFAM" id="SSF53067">
    <property type="entry name" value="Actin-like ATPase domain"/>
    <property type="match status" value="1"/>
</dbReference>
<dbReference type="PANTHER" id="PTHR18964">
    <property type="entry name" value="ROK (REPRESSOR, ORF, KINASE) FAMILY"/>
    <property type="match status" value="1"/>
</dbReference>
<sequence>MVKNYIAVDLGGTTIKFAIIDELGKIIKKWHIKTDVSDNGKNIPQDIVDTIKAEANDVEVSGVGIGVPGPISADGRSVVRAVNLGWGLTPLSDFIQKQLQVPVLLVNDANAAALGEMWQGAAQGKENIIFVTLGTGVGGGIILNKRIINGVHSSGGEIGHIPVESDEHRVCGCGNINCLETFSSANGMVTTMQKILADNEEERGEFTTVDIFEWLKKGDELAQQALDITVDKLGRAIASIMNTVDAEEVVIGGGLSAAGAPLLLPLKDVIDKHIFPEIRGKYHLKQATLGNDAGAFGAIAGFVVDD</sequence>
<gene>
    <name evidence="2" type="primary">glk_2</name>
    <name evidence="2" type="ORF">SY111_07110</name>
</gene>
<comment type="caution">
    <text evidence="2">The sequence shown here is derived from an EMBL/GenBank/DDBJ whole genome shotgun (WGS) entry which is preliminary data.</text>
</comment>
<evidence type="ECO:0000256" key="1">
    <source>
        <dbReference type="ARBA" id="ARBA00006479"/>
    </source>
</evidence>
<evidence type="ECO:0000313" key="2">
    <source>
        <dbReference type="EMBL" id="GET08087.1"/>
    </source>
</evidence>
<dbReference type="Proteomes" id="UP000494178">
    <property type="component" value="Unassembled WGS sequence"/>
</dbReference>
<dbReference type="InterPro" id="IPR000600">
    <property type="entry name" value="ROK"/>
</dbReference>
<dbReference type="AlphaFoldDB" id="A0A6F9XSA8"/>
<dbReference type="EMBL" id="BLAN01000053">
    <property type="protein sequence ID" value="GET08087.1"/>
    <property type="molecule type" value="Genomic_DNA"/>
</dbReference>
<dbReference type="InterPro" id="IPR043129">
    <property type="entry name" value="ATPase_NBD"/>
</dbReference>
<dbReference type="PROSITE" id="PS01125">
    <property type="entry name" value="ROK"/>
    <property type="match status" value="1"/>
</dbReference>
<dbReference type="Pfam" id="PF00480">
    <property type="entry name" value="ROK"/>
    <property type="match status" value="1"/>
</dbReference>
<name>A0A6F9XSA8_9LACO</name>
<keyword evidence="2" id="KW-0808">Transferase</keyword>
<organism evidence="2">
    <name type="scientific">Ligilactobacillus agilis</name>
    <dbReference type="NCBI Taxonomy" id="1601"/>
    <lineage>
        <taxon>Bacteria</taxon>
        <taxon>Bacillati</taxon>
        <taxon>Bacillota</taxon>
        <taxon>Bacilli</taxon>
        <taxon>Lactobacillales</taxon>
        <taxon>Lactobacillaceae</taxon>
        <taxon>Ligilactobacillus</taxon>
    </lineage>
</organism>